<name>A0A9K3GR92_9EUKA</name>
<protein>
    <submittedName>
        <fullName evidence="2">Dynein heavy chain</fullName>
    </submittedName>
</protein>
<evidence type="ECO:0000259" key="1">
    <source>
        <dbReference type="Pfam" id="PF12780"/>
    </source>
</evidence>
<dbReference type="GO" id="GO:0007018">
    <property type="term" value="P:microtubule-based movement"/>
    <property type="evidence" value="ECO:0007669"/>
    <property type="project" value="InterPro"/>
</dbReference>
<dbReference type="InterPro" id="IPR026983">
    <property type="entry name" value="DHC"/>
</dbReference>
<dbReference type="InterPro" id="IPR027417">
    <property type="entry name" value="P-loop_NTPase"/>
</dbReference>
<dbReference type="PANTHER" id="PTHR22878">
    <property type="entry name" value="DYNEIN HEAVY CHAIN 6, AXONEMAL-LIKE-RELATED"/>
    <property type="match status" value="1"/>
</dbReference>
<evidence type="ECO:0000313" key="2">
    <source>
        <dbReference type="EMBL" id="GIQ91740.1"/>
    </source>
</evidence>
<dbReference type="Pfam" id="PF12780">
    <property type="entry name" value="AAA_8"/>
    <property type="match status" value="1"/>
</dbReference>
<reference evidence="2 3" key="1">
    <citation type="journal article" date="2018" name="PLoS ONE">
        <title>The draft genome of Kipferlia bialata reveals reductive genome evolution in fornicate parasites.</title>
        <authorList>
            <person name="Tanifuji G."/>
            <person name="Takabayashi S."/>
            <person name="Kume K."/>
            <person name="Takagi M."/>
            <person name="Nakayama T."/>
            <person name="Kamikawa R."/>
            <person name="Inagaki Y."/>
            <person name="Hashimoto T."/>
        </authorList>
    </citation>
    <scope>NUCLEOTIDE SEQUENCE [LARGE SCALE GENOMIC DNA]</scope>
    <source>
        <strain evidence="2">NY0173</strain>
    </source>
</reference>
<dbReference type="Gene3D" id="3.40.50.300">
    <property type="entry name" value="P-loop containing nucleotide triphosphate hydrolases"/>
    <property type="match status" value="1"/>
</dbReference>
<dbReference type="GO" id="GO:0051959">
    <property type="term" value="F:dynein light intermediate chain binding"/>
    <property type="evidence" value="ECO:0007669"/>
    <property type="project" value="InterPro"/>
</dbReference>
<dbReference type="InterPro" id="IPR024317">
    <property type="entry name" value="Dynein_heavy_chain_D4_dom"/>
</dbReference>
<dbReference type="EMBL" id="BDIP01008248">
    <property type="protein sequence ID" value="GIQ91740.1"/>
    <property type="molecule type" value="Genomic_DNA"/>
</dbReference>
<dbReference type="OrthoDB" id="424310at2759"/>
<proteinExistence type="predicted"/>
<evidence type="ECO:0000313" key="3">
    <source>
        <dbReference type="Proteomes" id="UP000265618"/>
    </source>
</evidence>
<dbReference type="GO" id="GO:0030286">
    <property type="term" value="C:dynein complex"/>
    <property type="evidence" value="ECO:0007669"/>
    <property type="project" value="InterPro"/>
</dbReference>
<keyword evidence="3" id="KW-1185">Reference proteome</keyword>
<feature type="domain" description="Dynein heavy chain AAA module D4" evidence="1">
    <location>
        <begin position="1"/>
        <end position="80"/>
    </location>
</feature>
<dbReference type="AlphaFoldDB" id="A0A9K3GR92"/>
<accession>A0A9K3GR92</accession>
<dbReference type="Proteomes" id="UP000265618">
    <property type="component" value="Unassembled WGS sequence"/>
</dbReference>
<gene>
    <name evidence="2" type="ORF">KIPB_015119</name>
</gene>
<organism evidence="2 3">
    <name type="scientific">Kipferlia bialata</name>
    <dbReference type="NCBI Taxonomy" id="797122"/>
    <lineage>
        <taxon>Eukaryota</taxon>
        <taxon>Metamonada</taxon>
        <taxon>Carpediemonas-like organisms</taxon>
        <taxon>Kipferlia</taxon>
    </lineage>
</organism>
<dbReference type="GO" id="GO:0045505">
    <property type="term" value="F:dynein intermediate chain binding"/>
    <property type="evidence" value="ECO:0007669"/>
    <property type="project" value="InterPro"/>
</dbReference>
<sequence>MSPIGAQFRSRIRQFPSLVNCCTIDWFDQWPDDALRSVALRFLDDIDLPDAQRGSVADVFVAMHHSALDYAEEYYETESRR</sequence>
<feature type="non-terminal residue" evidence="2">
    <location>
        <position position="1"/>
    </location>
</feature>
<comment type="caution">
    <text evidence="2">The sequence shown here is derived from an EMBL/GenBank/DDBJ whole genome shotgun (WGS) entry which is preliminary data.</text>
</comment>